<feature type="transmembrane region" description="Helical" evidence="1">
    <location>
        <begin position="244"/>
        <end position="265"/>
    </location>
</feature>
<dbReference type="RefSeq" id="WP_242165523.1">
    <property type="nucleotide sequence ID" value="NZ_JAJMLW010000003.1"/>
</dbReference>
<feature type="transmembrane region" description="Helical" evidence="1">
    <location>
        <begin position="167"/>
        <end position="187"/>
    </location>
</feature>
<evidence type="ECO:0000313" key="3">
    <source>
        <dbReference type="Proteomes" id="UP001430755"/>
    </source>
</evidence>
<dbReference type="EMBL" id="JAJMLW010000003">
    <property type="protein sequence ID" value="MCI2242347.1"/>
    <property type="molecule type" value="Genomic_DNA"/>
</dbReference>
<feature type="transmembrane region" description="Helical" evidence="1">
    <location>
        <begin position="217"/>
        <end position="238"/>
    </location>
</feature>
<proteinExistence type="predicted"/>
<protein>
    <recommendedName>
        <fullName evidence="4">LuxR family transcriptional regulator</fullName>
    </recommendedName>
</protein>
<sequence length="266" mass="28701">MQRERRQSIFTLLRPDLESIGYALFLAINAAGVWGGVFPFLPLAFQTPKILFWFFLSQSLAFSASFALSCVGAYFLPGPTRRFSVKLASAPYFLGWCCLIAAIYLDGAALALVVAGGVLLGLGSAGFYMLWQRLFASQDADGGSRGLLVGTAWGAVLYYALHLIPQAVTAYLIPAAFLPLFGLVVTLRSRTINLDQPMFEDVPQDHPAVYAHAVRGYWRSALCVGALGFCAGIMRSVAVAEPSIGIYVNNLSMAGMLVAALVTIWL</sequence>
<feature type="transmembrane region" description="Helical" evidence="1">
    <location>
        <begin position="50"/>
        <end position="76"/>
    </location>
</feature>
<reference evidence="2" key="1">
    <citation type="submission" date="2021-11" db="EMBL/GenBank/DDBJ databases">
        <title>A Novel Adlercreutzia Species, isolated from a Allomyrina dichotoma larva feces.</title>
        <authorList>
            <person name="Suh M.K."/>
        </authorList>
    </citation>
    <scope>NUCLEOTIDE SEQUENCE</scope>
    <source>
        <strain evidence="2">JBNU-10</strain>
    </source>
</reference>
<comment type="caution">
    <text evidence="2">The sequence shown here is derived from an EMBL/GenBank/DDBJ whole genome shotgun (WGS) entry which is preliminary data.</text>
</comment>
<dbReference type="Proteomes" id="UP001430755">
    <property type="component" value="Unassembled WGS sequence"/>
</dbReference>
<name>A0ABS9WJB0_9ACTN</name>
<feature type="transmembrane region" description="Helical" evidence="1">
    <location>
        <begin position="110"/>
        <end position="131"/>
    </location>
</feature>
<evidence type="ECO:0000313" key="2">
    <source>
        <dbReference type="EMBL" id="MCI2242347.1"/>
    </source>
</evidence>
<feature type="transmembrane region" description="Helical" evidence="1">
    <location>
        <begin position="83"/>
        <end position="104"/>
    </location>
</feature>
<accession>A0ABS9WJB0</accession>
<organism evidence="2 3">
    <name type="scientific">Adlercreutzia faecimuris</name>
    <dbReference type="NCBI Taxonomy" id="2897341"/>
    <lineage>
        <taxon>Bacteria</taxon>
        <taxon>Bacillati</taxon>
        <taxon>Actinomycetota</taxon>
        <taxon>Coriobacteriia</taxon>
        <taxon>Eggerthellales</taxon>
        <taxon>Eggerthellaceae</taxon>
        <taxon>Adlercreutzia</taxon>
    </lineage>
</organism>
<gene>
    <name evidence="2" type="ORF">LPT13_08295</name>
</gene>
<keyword evidence="1" id="KW-0472">Membrane</keyword>
<keyword evidence="1" id="KW-1133">Transmembrane helix</keyword>
<evidence type="ECO:0008006" key="4">
    <source>
        <dbReference type="Google" id="ProtNLM"/>
    </source>
</evidence>
<keyword evidence="1" id="KW-0812">Transmembrane</keyword>
<evidence type="ECO:0000256" key="1">
    <source>
        <dbReference type="SAM" id="Phobius"/>
    </source>
</evidence>
<feature type="transmembrane region" description="Helical" evidence="1">
    <location>
        <begin position="20"/>
        <end position="44"/>
    </location>
</feature>
<feature type="transmembrane region" description="Helical" evidence="1">
    <location>
        <begin position="143"/>
        <end position="161"/>
    </location>
</feature>
<keyword evidence="3" id="KW-1185">Reference proteome</keyword>